<dbReference type="GO" id="GO:0004497">
    <property type="term" value="F:monooxygenase activity"/>
    <property type="evidence" value="ECO:0007669"/>
    <property type="project" value="UniProtKB-KW"/>
</dbReference>
<dbReference type="InterPro" id="IPR017972">
    <property type="entry name" value="Cyt_P450_CS"/>
</dbReference>
<evidence type="ECO:0000256" key="8">
    <source>
        <dbReference type="PIRSR" id="PIRSR602401-1"/>
    </source>
</evidence>
<keyword evidence="10" id="KW-0472">Membrane</keyword>
<dbReference type="InterPro" id="IPR036396">
    <property type="entry name" value="Cyt_P450_sf"/>
</dbReference>
<evidence type="ECO:0000256" key="4">
    <source>
        <dbReference type="ARBA" id="ARBA00022723"/>
    </source>
</evidence>
<evidence type="ECO:0000256" key="6">
    <source>
        <dbReference type="ARBA" id="ARBA00023004"/>
    </source>
</evidence>
<evidence type="ECO:0000313" key="11">
    <source>
        <dbReference type="EMBL" id="KDR14504.1"/>
    </source>
</evidence>
<dbReference type="Pfam" id="PF00067">
    <property type="entry name" value="p450"/>
    <property type="match status" value="1"/>
</dbReference>
<name>A0A067R7Z6_ZOONE</name>
<dbReference type="PANTHER" id="PTHR24291">
    <property type="entry name" value="CYTOCHROME P450 FAMILY 4"/>
    <property type="match status" value="1"/>
</dbReference>
<sequence length="545" mass="62575">MTAATEVVAESSTSATNTFYFLLIPALVLYFIYWKLQRRRFVELAEKIPGPKGYPIIGNALTFLGSSLQITENFLQLSFEFTNIMRVWIFHKLVVFICEPRDVELILGNSTHLDKSEEYRFFKPWLGEGLLISSGQKWKSHRKLIAPTFHLNVLKSFVDLFNANSRAVCNKMAKENGKNFDCHDYMSECTVEILLETAMGVSKKTQDKSGFEYAMAVMKMCNILHLRQSKIWLRPDWLFNITKYGKEQINLLDVIHGLTKKVIKRKKEEANSGNTNYIESSLNPAEKTVSSVFKGLGDDLDEQDENDVGQKKRLAFLDLMIESAQNGVVLTDEEIKEEVDTIMFEGHDTTAAGSSFFLCLMGLHQNYQEMCVQELNQIFGDSDRPATFADTLEMKLLERCLLETLRMYPPVPIIARKLQEDVRLVSKDIIIPKGTTIVVTTVKTHRLETYWDNPDVFNPDNHLPEKSADRHFYSFIPFSAGPRSCVGRKYALLKLKIILSTILRNFKIYSDVKEDDFRLQGDIILKRADGFMIRMEPRKKNIMVS</sequence>
<dbReference type="GO" id="GO:0016705">
    <property type="term" value="F:oxidoreductase activity, acting on paired donors, with incorporation or reduction of molecular oxygen"/>
    <property type="evidence" value="ECO:0007669"/>
    <property type="project" value="InterPro"/>
</dbReference>
<dbReference type="OMA" id="FKMHRQP"/>
<evidence type="ECO:0000256" key="3">
    <source>
        <dbReference type="ARBA" id="ARBA00022617"/>
    </source>
</evidence>
<dbReference type="CDD" id="cd20628">
    <property type="entry name" value="CYP4"/>
    <property type="match status" value="1"/>
</dbReference>
<dbReference type="PRINTS" id="PR00385">
    <property type="entry name" value="P450"/>
</dbReference>
<dbReference type="GO" id="GO:0020037">
    <property type="term" value="F:heme binding"/>
    <property type="evidence" value="ECO:0007669"/>
    <property type="project" value="InterPro"/>
</dbReference>
<dbReference type="AlphaFoldDB" id="A0A067R7Z6"/>
<keyword evidence="10" id="KW-1133">Transmembrane helix</keyword>
<organism evidence="11 12">
    <name type="scientific">Zootermopsis nevadensis</name>
    <name type="common">Dampwood termite</name>
    <dbReference type="NCBI Taxonomy" id="136037"/>
    <lineage>
        <taxon>Eukaryota</taxon>
        <taxon>Metazoa</taxon>
        <taxon>Ecdysozoa</taxon>
        <taxon>Arthropoda</taxon>
        <taxon>Hexapoda</taxon>
        <taxon>Insecta</taxon>
        <taxon>Pterygota</taxon>
        <taxon>Neoptera</taxon>
        <taxon>Polyneoptera</taxon>
        <taxon>Dictyoptera</taxon>
        <taxon>Blattodea</taxon>
        <taxon>Blattoidea</taxon>
        <taxon>Termitoidae</taxon>
        <taxon>Termopsidae</taxon>
        <taxon>Zootermopsis</taxon>
    </lineage>
</organism>
<dbReference type="EMBL" id="KK852878">
    <property type="protein sequence ID" value="KDR14504.1"/>
    <property type="molecule type" value="Genomic_DNA"/>
</dbReference>
<evidence type="ECO:0000313" key="12">
    <source>
        <dbReference type="Proteomes" id="UP000027135"/>
    </source>
</evidence>
<dbReference type="eggNOG" id="KOG0157">
    <property type="taxonomic scope" value="Eukaryota"/>
</dbReference>
<evidence type="ECO:0000256" key="9">
    <source>
        <dbReference type="RuleBase" id="RU000461"/>
    </source>
</evidence>
<feature type="binding site" description="axial binding residue" evidence="8">
    <location>
        <position position="485"/>
    </location>
    <ligand>
        <name>heme</name>
        <dbReference type="ChEBI" id="CHEBI:30413"/>
    </ligand>
    <ligandPart>
        <name>Fe</name>
        <dbReference type="ChEBI" id="CHEBI:18248"/>
    </ligandPart>
</feature>
<dbReference type="STRING" id="136037.A0A067R7Z6"/>
<proteinExistence type="inferred from homology"/>
<dbReference type="OrthoDB" id="1470350at2759"/>
<keyword evidence="12" id="KW-1185">Reference proteome</keyword>
<keyword evidence="3 8" id="KW-0349">Heme</keyword>
<dbReference type="GO" id="GO:0005506">
    <property type="term" value="F:iron ion binding"/>
    <property type="evidence" value="ECO:0007669"/>
    <property type="project" value="InterPro"/>
</dbReference>
<dbReference type="InterPro" id="IPR050196">
    <property type="entry name" value="Cytochrome_P450_Monoox"/>
</dbReference>
<dbReference type="InParanoid" id="A0A067R7Z6"/>
<evidence type="ECO:0000256" key="5">
    <source>
        <dbReference type="ARBA" id="ARBA00023002"/>
    </source>
</evidence>
<dbReference type="InterPro" id="IPR002401">
    <property type="entry name" value="Cyt_P450_E_grp-I"/>
</dbReference>
<dbReference type="Proteomes" id="UP000027135">
    <property type="component" value="Unassembled WGS sequence"/>
</dbReference>
<dbReference type="PROSITE" id="PS00086">
    <property type="entry name" value="CYTOCHROME_P450"/>
    <property type="match status" value="1"/>
</dbReference>
<evidence type="ECO:0000256" key="1">
    <source>
        <dbReference type="ARBA" id="ARBA00001971"/>
    </source>
</evidence>
<evidence type="ECO:0000256" key="7">
    <source>
        <dbReference type="ARBA" id="ARBA00023033"/>
    </source>
</evidence>
<protein>
    <submittedName>
        <fullName evidence="11">Cytochrome P450 4g15</fullName>
    </submittedName>
</protein>
<dbReference type="FunCoup" id="A0A067R7Z6">
    <property type="interactions" value="10"/>
</dbReference>
<dbReference type="PRINTS" id="PR00463">
    <property type="entry name" value="EP450I"/>
</dbReference>
<feature type="transmembrane region" description="Helical" evidence="10">
    <location>
        <begin position="18"/>
        <end position="36"/>
    </location>
</feature>
<dbReference type="Gene3D" id="1.10.630.10">
    <property type="entry name" value="Cytochrome P450"/>
    <property type="match status" value="1"/>
</dbReference>
<keyword evidence="6 8" id="KW-0408">Iron</keyword>
<keyword evidence="5 9" id="KW-0560">Oxidoreductase</keyword>
<evidence type="ECO:0000256" key="10">
    <source>
        <dbReference type="SAM" id="Phobius"/>
    </source>
</evidence>
<comment type="cofactor">
    <cofactor evidence="1 8">
        <name>heme</name>
        <dbReference type="ChEBI" id="CHEBI:30413"/>
    </cofactor>
</comment>
<keyword evidence="7 9" id="KW-0503">Monooxygenase</keyword>
<accession>A0A067R7Z6</accession>
<reference evidence="11 12" key="1">
    <citation type="journal article" date="2014" name="Nat. Commun.">
        <title>Molecular traces of alternative social organization in a termite genome.</title>
        <authorList>
            <person name="Terrapon N."/>
            <person name="Li C."/>
            <person name="Robertson H.M."/>
            <person name="Ji L."/>
            <person name="Meng X."/>
            <person name="Booth W."/>
            <person name="Chen Z."/>
            <person name="Childers C.P."/>
            <person name="Glastad K.M."/>
            <person name="Gokhale K."/>
            <person name="Gowin J."/>
            <person name="Gronenberg W."/>
            <person name="Hermansen R.A."/>
            <person name="Hu H."/>
            <person name="Hunt B.G."/>
            <person name="Huylmans A.K."/>
            <person name="Khalil S.M."/>
            <person name="Mitchell R.D."/>
            <person name="Munoz-Torres M.C."/>
            <person name="Mustard J.A."/>
            <person name="Pan H."/>
            <person name="Reese J.T."/>
            <person name="Scharf M.E."/>
            <person name="Sun F."/>
            <person name="Vogel H."/>
            <person name="Xiao J."/>
            <person name="Yang W."/>
            <person name="Yang Z."/>
            <person name="Yang Z."/>
            <person name="Zhou J."/>
            <person name="Zhu J."/>
            <person name="Brent C.S."/>
            <person name="Elsik C.G."/>
            <person name="Goodisman M.A."/>
            <person name="Liberles D.A."/>
            <person name="Roe R.M."/>
            <person name="Vargo E.L."/>
            <person name="Vilcinskas A."/>
            <person name="Wang J."/>
            <person name="Bornberg-Bauer E."/>
            <person name="Korb J."/>
            <person name="Zhang G."/>
            <person name="Liebig J."/>
        </authorList>
    </citation>
    <scope>NUCLEOTIDE SEQUENCE [LARGE SCALE GENOMIC DNA]</scope>
    <source>
        <tissue evidence="11">Whole organism</tissue>
    </source>
</reference>
<dbReference type="PANTHER" id="PTHR24291:SF106">
    <property type="entry name" value="CYTOCHROME P450 4G1-RELATED"/>
    <property type="match status" value="1"/>
</dbReference>
<comment type="similarity">
    <text evidence="2 9">Belongs to the cytochrome P450 family.</text>
</comment>
<gene>
    <name evidence="11" type="ORF">L798_10201</name>
</gene>
<dbReference type="SUPFAM" id="SSF48264">
    <property type="entry name" value="Cytochrome P450"/>
    <property type="match status" value="1"/>
</dbReference>
<evidence type="ECO:0000256" key="2">
    <source>
        <dbReference type="ARBA" id="ARBA00010617"/>
    </source>
</evidence>
<keyword evidence="4 8" id="KW-0479">Metal-binding</keyword>
<keyword evidence="10" id="KW-0812">Transmembrane</keyword>
<dbReference type="InterPro" id="IPR001128">
    <property type="entry name" value="Cyt_P450"/>
</dbReference>